<dbReference type="RefSeq" id="WP_010409364.1">
    <property type="nucleotide sequence ID" value="NZ_MCRM02000042.1"/>
</dbReference>
<keyword evidence="4" id="KW-1185">Reference proteome</keyword>
<evidence type="ECO:0000259" key="2">
    <source>
        <dbReference type="Pfam" id="PF00892"/>
    </source>
</evidence>
<feature type="transmembrane region" description="Helical" evidence="1">
    <location>
        <begin position="179"/>
        <end position="196"/>
    </location>
</feature>
<sequence>MEENRLRTYLEFQISQLIISGNVLFSHLLPYSPSVITWGRTLFSSLLLGSLLYLRKRPILFSSKRDNRISLGLGVLLAAHWVTFFSSAQISSVAIAVLTLFTHPIWTVLLEPFFFKVKLKVSDIAMAGFVCVGMWFLVPEFTIANEYFVGVIIGLISALTLAVRNLLTKKYLSGHGSSQVMFHQSVASCVILSPILFLEDTFKSGQDWALVFLLGTFFTAIGHTMYIKAVFKMKVKTVGLLSTIQPVYSAVLAWLVLGEFPRKEEFLGGTLILVAAFVESFRYNRNSE</sequence>
<keyword evidence="1" id="KW-0472">Membrane</keyword>
<dbReference type="Pfam" id="PF00892">
    <property type="entry name" value="EamA"/>
    <property type="match status" value="2"/>
</dbReference>
<reference evidence="3" key="1">
    <citation type="submission" date="2018-01" db="EMBL/GenBank/DDBJ databases">
        <title>Genomic characterization of Leptospira inadai serogroup Lyme isolated from captured rat in Brazil and comparative analysis with human reference strain.</title>
        <authorList>
            <person name="Moreno L.Z."/>
            <person name="Loureiro A.P."/>
            <person name="Miraglia F."/>
            <person name="Kremer F.S."/>
            <person name="Eslabao M.R."/>
            <person name="Dellagostin O.A."/>
            <person name="Lilenbaum W."/>
            <person name="Moreno A.M."/>
        </authorList>
    </citation>
    <scope>NUCLEOTIDE SEQUENCE [LARGE SCALE GENOMIC DNA]</scope>
    <source>
        <strain evidence="3">M34/99</strain>
    </source>
</reference>
<name>A0ABX4YCT8_9LEPT</name>
<comment type="caution">
    <text evidence="3">The sequence shown here is derived from an EMBL/GenBank/DDBJ whole genome shotgun (WGS) entry which is preliminary data.</text>
</comment>
<feature type="transmembrane region" description="Helical" evidence="1">
    <location>
        <begin position="208"/>
        <end position="226"/>
    </location>
</feature>
<feature type="transmembrane region" description="Helical" evidence="1">
    <location>
        <begin position="121"/>
        <end position="141"/>
    </location>
</feature>
<feature type="transmembrane region" description="Helical" evidence="1">
    <location>
        <begin position="238"/>
        <end position="260"/>
    </location>
</feature>
<feature type="transmembrane region" description="Helical" evidence="1">
    <location>
        <begin position="90"/>
        <end position="109"/>
    </location>
</feature>
<feature type="transmembrane region" description="Helical" evidence="1">
    <location>
        <begin position="66"/>
        <end position="84"/>
    </location>
</feature>
<dbReference type="InterPro" id="IPR037185">
    <property type="entry name" value="EmrE-like"/>
</dbReference>
<feature type="transmembrane region" description="Helical" evidence="1">
    <location>
        <begin position="35"/>
        <end position="54"/>
    </location>
</feature>
<evidence type="ECO:0000256" key="1">
    <source>
        <dbReference type="SAM" id="Phobius"/>
    </source>
</evidence>
<feature type="transmembrane region" description="Helical" evidence="1">
    <location>
        <begin position="147"/>
        <end position="167"/>
    </location>
</feature>
<feature type="domain" description="EamA" evidence="2">
    <location>
        <begin position="150"/>
        <end position="278"/>
    </location>
</feature>
<organism evidence="3 4">
    <name type="scientific">Leptospira inadai serovar Lyme</name>
    <dbReference type="NCBI Taxonomy" id="293084"/>
    <lineage>
        <taxon>Bacteria</taxon>
        <taxon>Pseudomonadati</taxon>
        <taxon>Spirochaetota</taxon>
        <taxon>Spirochaetia</taxon>
        <taxon>Leptospirales</taxon>
        <taxon>Leptospiraceae</taxon>
        <taxon>Leptospira</taxon>
    </lineage>
</organism>
<dbReference type="PANTHER" id="PTHR22911:SF79">
    <property type="entry name" value="MOBA-LIKE NTP TRANSFERASE DOMAIN-CONTAINING PROTEIN"/>
    <property type="match status" value="1"/>
</dbReference>
<dbReference type="InterPro" id="IPR000620">
    <property type="entry name" value="EamA_dom"/>
</dbReference>
<dbReference type="PANTHER" id="PTHR22911">
    <property type="entry name" value="ACYL-MALONYL CONDENSING ENZYME-RELATED"/>
    <property type="match status" value="1"/>
</dbReference>
<accession>A0ABX4YCT8</accession>
<dbReference type="SUPFAM" id="SSF103481">
    <property type="entry name" value="Multidrug resistance efflux transporter EmrE"/>
    <property type="match status" value="2"/>
</dbReference>
<protein>
    <submittedName>
        <fullName evidence="3">Permease</fullName>
    </submittedName>
</protein>
<dbReference type="Proteomes" id="UP000094669">
    <property type="component" value="Unassembled WGS sequence"/>
</dbReference>
<dbReference type="EMBL" id="MCRM02000042">
    <property type="protein sequence ID" value="PNV71633.1"/>
    <property type="molecule type" value="Genomic_DNA"/>
</dbReference>
<keyword evidence="1" id="KW-0812">Transmembrane</keyword>
<keyword evidence="1" id="KW-1133">Transmembrane helix</keyword>
<feature type="transmembrane region" description="Helical" evidence="1">
    <location>
        <begin position="266"/>
        <end position="283"/>
    </location>
</feature>
<feature type="domain" description="EamA" evidence="2">
    <location>
        <begin position="23"/>
        <end position="137"/>
    </location>
</feature>
<gene>
    <name evidence="3" type="ORF">BES34_021100</name>
</gene>
<proteinExistence type="predicted"/>
<evidence type="ECO:0000313" key="3">
    <source>
        <dbReference type="EMBL" id="PNV71633.1"/>
    </source>
</evidence>
<evidence type="ECO:0000313" key="4">
    <source>
        <dbReference type="Proteomes" id="UP000094669"/>
    </source>
</evidence>